<dbReference type="Gene3D" id="3.40.50.20">
    <property type="match status" value="1"/>
</dbReference>
<dbReference type="InterPro" id="IPR036196">
    <property type="entry name" value="Ptyr_pPase_sf"/>
</dbReference>
<dbReference type="PRINTS" id="PR00719">
    <property type="entry name" value="LMWPTPASE"/>
</dbReference>
<evidence type="ECO:0000259" key="7">
    <source>
        <dbReference type="PROSITE" id="PS50975"/>
    </source>
</evidence>
<feature type="domain" description="ATP-grasp" evidence="7">
    <location>
        <begin position="125"/>
        <end position="315"/>
    </location>
</feature>
<reference evidence="8" key="1">
    <citation type="submission" date="2019-02" db="EMBL/GenBank/DDBJ databases">
        <authorList>
            <person name="Li S.-H."/>
        </authorList>
    </citation>
    <scope>NUCLEOTIDE SEQUENCE</scope>
    <source>
        <strain evidence="8">IMCC14734</strain>
    </source>
</reference>
<dbReference type="PROSITE" id="PS50975">
    <property type="entry name" value="ATP_GRASP"/>
    <property type="match status" value="1"/>
</dbReference>
<comment type="catalytic activity">
    <reaction evidence="5">
        <text>O-phospho-L-tyrosyl-[protein] + H2O = L-tyrosyl-[protein] + phosphate</text>
        <dbReference type="Rhea" id="RHEA:10684"/>
        <dbReference type="Rhea" id="RHEA-COMP:10136"/>
        <dbReference type="Rhea" id="RHEA-COMP:20101"/>
        <dbReference type="ChEBI" id="CHEBI:15377"/>
        <dbReference type="ChEBI" id="CHEBI:43474"/>
        <dbReference type="ChEBI" id="CHEBI:46858"/>
        <dbReference type="ChEBI" id="CHEBI:61978"/>
        <dbReference type="EC" id="3.1.3.48"/>
    </reaction>
</comment>
<dbReference type="RefSeq" id="WP_279245315.1">
    <property type="nucleotide sequence ID" value="NZ_SHNN01000002.1"/>
</dbReference>
<dbReference type="InterPro" id="IPR050438">
    <property type="entry name" value="LMW_PTPase"/>
</dbReference>
<comment type="similarity">
    <text evidence="1">Belongs to the low molecular weight phosphotyrosine protein phosphatase family.</text>
</comment>
<keyword evidence="9" id="KW-1185">Reference proteome</keyword>
<dbReference type="InterPro" id="IPR011761">
    <property type="entry name" value="ATP-grasp"/>
</dbReference>
<evidence type="ECO:0000256" key="2">
    <source>
        <dbReference type="ARBA" id="ARBA00013064"/>
    </source>
</evidence>
<keyword evidence="3" id="KW-0378">Hydrolase</keyword>
<dbReference type="InterPro" id="IPR017867">
    <property type="entry name" value="Tyr_phospatase_low_mol_wt"/>
</dbReference>
<evidence type="ECO:0000313" key="9">
    <source>
        <dbReference type="Proteomes" id="UP001143362"/>
    </source>
</evidence>
<name>A0ABT3TIS8_9GAMM</name>
<evidence type="ECO:0000313" key="8">
    <source>
        <dbReference type="EMBL" id="MCX2981314.1"/>
    </source>
</evidence>
<dbReference type="Pfam" id="PF15632">
    <property type="entry name" value="ATPgrasp_Ter"/>
    <property type="match status" value="1"/>
</dbReference>
<keyword evidence="6" id="KW-0547">Nucleotide-binding</keyword>
<dbReference type="SUPFAM" id="SSF56059">
    <property type="entry name" value="Glutathione synthetase ATP-binding domain-like"/>
    <property type="match status" value="1"/>
</dbReference>
<evidence type="ECO:0000256" key="1">
    <source>
        <dbReference type="ARBA" id="ARBA00011063"/>
    </source>
</evidence>
<sequence length="583" mass="64125">MVSKRSRTKVLVLDGDMPHSVAIVRSLGRQGVQVDVAAYHSAPLAGYSRHVSQILHYANPLCDEIDFVSTINQWQLQHHYDLVIPVTERSMVALHKHRASLEDISRIAMPDQNSLEVALDKQKTFQLAESLNIPVPRGNVIEQGDPIDHVPTTITFPAVLKPGRSVAAGGGTAKQISVDYALDAAEFMPKARDLCQHGSLIVQEYFRGDGIGIEVLAAHGDVIYAFQHKRLHELPLTGGGSTLRQSVDIDSVLLDASARLLKALQWHGVAMVEFKHDAGTGEYRLMEINGRFWGSLPLAIASGADFPRLLLALYQDDLAADSLPHYQRGVICRRLDNDLLWTETVLRGADTRGLVEVPDKKEALKTLVSMFGRNQYFDVQSLADIKPGLVDLGRIAGTYAERLTSLAADKLERFRHGRAGKRKQLVKALKSSKSILFVCYGNINRSALAEYVFLAKAAEGYCSVASAGFHEAEGRPADPQMQKASRLKGIDLGPSASSILDRDMLQGADVVLVMEVSHIKQIEQQYPDQCHKVFLLGLMKQQAGADNCEIADPYGKVSKAYENCFNEISDSIGNIVSIREDNL</sequence>
<accession>A0ABT3TIS8</accession>
<gene>
    <name evidence="8" type="ORF">EYC98_10605</name>
</gene>
<evidence type="ECO:0000256" key="6">
    <source>
        <dbReference type="PROSITE-ProRule" id="PRU00409"/>
    </source>
</evidence>
<organism evidence="8 9">
    <name type="scientific">Candidatus Litorirhabdus singularis</name>
    <dbReference type="NCBI Taxonomy" id="2518993"/>
    <lineage>
        <taxon>Bacteria</taxon>
        <taxon>Pseudomonadati</taxon>
        <taxon>Pseudomonadota</taxon>
        <taxon>Gammaproteobacteria</taxon>
        <taxon>Cellvibrionales</taxon>
        <taxon>Halieaceae</taxon>
        <taxon>Candidatus Litorirhabdus</taxon>
    </lineage>
</organism>
<dbReference type="Gene3D" id="3.30.470.20">
    <property type="entry name" value="ATP-grasp fold, B domain"/>
    <property type="match status" value="1"/>
</dbReference>
<dbReference type="EMBL" id="SHNN01000002">
    <property type="protein sequence ID" value="MCX2981314.1"/>
    <property type="molecule type" value="Genomic_DNA"/>
</dbReference>
<protein>
    <recommendedName>
        <fullName evidence="2">protein-tyrosine-phosphatase</fullName>
        <ecNumber evidence="2">3.1.3.48</ecNumber>
    </recommendedName>
</protein>
<comment type="caution">
    <text evidence="8">The sequence shown here is derived from an EMBL/GenBank/DDBJ whole genome shotgun (WGS) entry which is preliminary data.</text>
</comment>
<dbReference type="PANTHER" id="PTHR11717:SF31">
    <property type="entry name" value="LOW MOLECULAR WEIGHT PROTEIN-TYROSINE-PHOSPHATASE ETP-RELATED"/>
    <property type="match status" value="1"/>
</dbReference>
<proteinExistence type="inferred from homology"/>
<evidence type="ECO:0000256" key="4">
    <source>
        <dbReference type="ARBA" id="ARBA00022912"/>
    </source>
</evidence>
<dbReference type="Pfam" id="PF01451">
    <property type="entry name" value="LMWPc"/>
    <property type="match status" value="1"/>
</dbReference>
<keyword evidence="6" id="KW-0067">ATP-binding</keyword>
<dbReference type="InterPro" id="IPR023485">
    <property type="entry name" value="Ptyr_pPase"/>
</dbReference>
<keyword evidence="4" id="KW-0904">Protein phosphatase</keyword>
<dbReference type="Gene3D" id="3.40.50.2300">
    <property type="match status" value="1"/>
</dbReference>
<dbReference type="SMART" id="SM00226">
    <property type="entry name" value="LMWPc"/>
    <property type="match status" value="1"/>
</dbReference>
<dbReference type="EC" id="3.1.3.48" evidence="2"/>
<dbReference type="PANTHER" id="PTHR11717">
    <property type="entry name" value="LOW MOLECULAR WEIGHT PROTEIN TYROSINE PHOSPHATASE"/>
    <property type="match status" value="1"/>
</dbReference>
<dbReference type="Proteomes" id="UP001143362">
    <property type="component" value="Unassembled WGS sequence"/>
</dbReference>
<evidence type="ECO:0000256" key="3">
    <source>
        <dbReference type="ARBA" id="ARBA00022801"/>
    </source>
</evidence>
<evidence type="ECO:0000256" key="5">
    <source>
        <dbReference type="ARBA" id="ARBA00051722"/>
    </source>
</evidence>
<dbReference type="SUPFAM" id="SSF52788">
    <property type="entry name" value="Phosphotyrosine protein phosphatases I"/>
    <property type="match status" value="1"/>
</dbReference>